<dbReference type="GO" id="GO:0008270">
    <property type="term" value="F:zinc ion binding"/>
    <property type="evidence" value="ECO:0007669"/>
    <property type="project" value="UniProtKB-KW"/>
</dbReference>
<feature type="coiled-coil region" evidence="2">
    <location>
        <begin position="1135"/>
        <end position="1162"/>
    </location>
</feature>
<evidence type="ECO:0000256" key="2">
    <source>
        <dbReference type="SAM" id="Coils"/>
    </source>
</evidence>
<dbReference type="InterPro" id="IPR054722">
    <property type="entry name" value="PolX-like_BBD"/>
</dbReference>
<feature type="coiled-coil region" evidence="2">
    <location>
        <begin position="1754"/>
        <end position="1875"/>
    </location>
</feature>
<dbReference type="Pfam" id="PF22936">
    <property type="entry name" value="Pol_BBD"/>
    <property type="match status" value="1"/>
</dbReference>
<dbReference type="GO" id="GO:0003676">
    <property type="term" value="F:nucleic acid binding"/>
    <property type="evidence" value="ECO:0007669"/>
    <property type="project" value="InterPro"/>
</dbReference>
<dbReference type="InterPro" id="IPR001878">
    <property type="entry name" value="Znf_CCHC"/>
</dbReference>
<dbReference type="InterPro" id="IPR025314">
    <property type="entry name" value="DUF4219"/>
</dbReference>
<feature type="compositionally biased region" description="Polar residues" evidence="3">
    <location>
        <begin position="2693"/>
        <end position="2702"/>
    </location>
</feature>
<dbReference type="InterPro" id="IPR057670">
    <property type="entry name" value="SH3_retrovirus"/>
</dbReference>
<dbReference type="Pfam" id="PF10358">
    <property type="entry name" value="NT-C2"/>
    <property type="match status" value="1"/>
</dbReference>
<dbReference type="SMART" id="SM00343">
    <property type="entry name" value="ZnF_C2HC"/>
    <property type="match status" value="1"/>
</dbReference>
<evidence type="ECO:0000313" key="7">
    <source>
        <dbReference type="Proteomes" id="UP000734854"/>
    </source>
</evidence>
<keyword evidence="1" id="KW-0862">Zinc</keyword>
<evidence type="ECO:0000256" key="1">
    <source>
        <dbReference type="PROSITE-ProRule" id="PRU00047"/>
    </source>
</evidence>
<feature type="region of interest" description="Disordered" evidence="3">
    <location>
        <begin position="386"/>
        <end position="410"/>
    </location>
</feature>
<dbReference type="PROSITE" id="PS51840">
    <property type="entry name" value="C2_NT"/>
    <property type="match status" value="1"/>
</dbReference>
<accession>A0A8J5HT74</accession>
<feature type="region of interest" description="Disordered" evidence="3">
    <location>
        <begin position="2674"/>
        <end position="2735"/>
    </location>
</feature>
<gene>
    <name evidence="6" type="ORF">ZIOFF_014451</name>
</gene>
<dbReference type="SUPFAM" id="SSF57756">
    <property type="entry name" value="Retrovirus zinc finger-like domains"/>
    <property type="match status" value="1"/>
</dbReference>
<evidence type="ECO:0008006" key="8">
    <source>
        <dbReference type="Google" id="ProtNLM"/>
    </source>
</evidence>
<dbReference type="Pfam" id="PF00098">
    <property type="entry name" value="zf-CCHC"/>
    <property type="match status" value="1"/>
</dbReference>
<dbReference type="PANTHER" id="PTHR34452:SF1">
    <property type="entry name" value="SPORULATION-SPECIFIC PROTEIN"/>
    <property type="match status" value="1"/>
</dbReference>
<feature type="coiled-coil region" evidence="2">
    <location>
        <begin position="1465"/>
        <end position="1552"/>
    </location>
</feature>
<comment type="caution">
    <text evidence="6">The sequence shown here is derived from an EMBL/GenBank/DDBJ whole genome shotgun (WGS) entry which is preliminary data.</text>
</comment>
<evidence type="ECO:0000259" key="4">
    <source>
        <dbReference type="PROSITE" id="PS50158"/>
    </source>
</evidence>
<dbReference type="PROSITE" id="PS50158">
    <property type="entry name" value="ZF_CCHC"/>
    <property type="match status" value="1"/>
</dbReference>
<dbReference type="Pfam" id="PF25597">
    <property type="entry name" value="SH3_retrovirus"/>
    <property type="match status" value="1"/>
</dbReference>
<feature type="region of interest" description="Disordered" evidence="3">
    <location>
        <begin position="2322"/>
        <end position="2351"/>
    </location>
</feature>
<dbReference type="InterPro" id="IPR019448">
    <property type="entry name" value="NT-C2"/>
</dbReference>
<feature type="coiled-coil region" evidence="2">
    <location>
        <begin position="1648"/>
        <end position="1723"/>
    </location>
</feature>
<organism evidence="6 7">
    <name type="scientific">Zingiber officinale</name>
    <name type="common">Ginger</name>
    <name type="synonym">Amomum zingiber</name>
    <dbReference type="NCBI Taxonomy" id="94328"/>
    <lineage>
        <taxon>Eukaryota</taxon>
        <taxon>Viridiplantae</taxon>
        <taxon>Streptophyta</taxon>
        <taxon>Embryophyta</taxon>
        <taxon>Tracheophyta</taxon>
        <taxon>Spermatophyta</taxon>
        <taxon>Magnoliopsida</taxon>
        <taxon>Liliopsida</taxon>
        <taxon>Zingiberales</taxon>
        <taxon>Zingiberaceae</taxon>
        <taxon>Zingiber</taxon>
    </lineage>
</organism>
<keyword evidence="2" id="KW-0175">Coiled coil</keyword>
<protein>
    <recommendedName>
        <fullName evidence="8">C2 NT-type domain-containing protein</fullName>
    </recommendedName>
</protein>
<dbReference type="Gene3D" id="4.10.60.10">
    <property type="entry name" value="Zinc finger, CCHC-type"/>
    <property type="match status" value="1"/>
</dbReference>
<dbReference type="InterPro" id="IPR036875">
    <property type="entry name" value="Znf_CCHC_sf"/>
</dbReference>
<reference evidence="6 7" key="1">
    <citation type="submission" date="2020-08" db="EMBL/GenBank/DDBJ databases">
        <title>Plant Genome Project.</title>
        <authorList>
            <person name="Zhang R.-G."/>
        </authorList>
    </citation>
    <scope>NUCLEOTIDE SEQUENCE [LARGE SCALE GENOMIC DNA]</scope>
    <source>
        <tissue evidence="6">Rhizome</tissue>
    </source>
</reference>
<feature type="coiled-coil region" evidence="2">
    <location>
        <begin position="776"/>
        <end position="803"/>
    </location>
</feature>
<dbReference type="PANTHER" id="PTHR34452">
    <property type="entry name" value="MYOSIN HEAVY CHAIN-RELATED PROTEIN"/>
    <property type="match status" value="1"/>
</dbReference>
<keyword evidence="7" id="KW-1185">Reference proteome</keyword>
<keyword evidence="1" id="KW-0863">Zinc-finger</keyword>
<keyword evidence="1" id="KW-0479">Metal-binding</keyword>
<feature type="domain" description="C2 NT-type" evidence="5">
    <location>
        <begin position="115"/>
        <end position="250"/>
    </location>
</feature>
<dbReference type="Proteomes" id="UP000734854">
    <property type="component" value="Unassembled WGS sequence"/>
</dbReference>
<dbReference type="Pfam" id="PF13961">
    <property type="entry name" value="DUF4219"/>
    <property type="match status" value="1"/>
</dbReference>
<evidence type="ECO:0000259" key="5">
    <source>
        <dbReference type="PROSITE" id="PS51840"/>
    </source>
</evidence>
<feature type="domain" description="CCHC-type" evidence="4">
    <location>
        <begin position="2361"/>
        <end position="2374"/>
    </location>
</feature>
<proteinExistence type="predicted"/>
<evidence type="ECO:0000256" key="3">
    <source>
        <dbReference type="SAM" id="MobiDB-lite"/>
    </source>
</evidence>
<feature type="coiled-coil region" evidence="2">
    <location>
        <begin position="1385"/>
        <end position="1433"/>
    </location>
</feature>
<name>A0A8J5HT74_ZINOF</name>
<feature type="coiled-coil region" evidence="2">
    <location>
        <begin position="1291"/>
        <end position="1346"/>
    </location>
</feature>
<evidence type="ECO:0000313" key="6">
    <source>
        <dbReference type="EMBL" id="KAG6524539.1"/>
    </source>
</evidence>
<dbReference type="EMBL" id="JACMSC010000004">
    <property type="protein sequence ID" value="KAG6524539.1"/>
    <property type="molecule type" value="Genomic_DNA"/>
</dbReference>
<sequence>MILKFKNIIAPSASEYLHRQSPLPSLARQAPDPELGAGVLLFVPFLSVPAYARILPFPCSVYACVFSKLRFMLDKSEAAGSVPGKRLGFDLLIDFFTSLGDAVHADSGTMSRIPKWKIEKTKVKVVFRLQFDATQIPQQGWDKLVISFIPIDTGKATAKTNKVSVRNGICKWPDPIYETTRLLQHAKTKTYDEKLYKLLVTMGSSRSSFLGEVNINLAEFADALKPSSVSLPLTNCDFGTILHITVQLLTSKTGFREFEQQRELSVRGIQMASGNKNYPVDTEAASSEIINEVAEKVEYCILSYNCSKISFANKFIMRFNSHLMHVPTSSCVLTLNASYLSVNSANPLFNASMEVKRPYLGMGDAPPVLVNLTVRIKQDSMRFPSLEQVGESNEEYEDSPGKMDGSSFTSESLNAEKNDLQGTHEVDNFSITSADLPGNEASVSQLSTQERKDWTHGWSSNYSVDNDLTTTYGENNRFKVRLEVAESAFLQLKLEARSLQRITDELGAETKNLSEQILLELASGEQLSREVSLLKSECAQFRDDLEVLQSSKAMLQNLDRRAGSPFLSNKNCEDDLVDGKPQGDFTASEIHYMYHDLRVKWLESLLLIEAKVREIQNKTRLGYRGNDVDLLGSDFNLLGCFISDLKEDIIQVKGLKRSYENNTYLCGAVHCLDSRIAYHKYDSLVKDFETPSLRGVDRFDLLTKLEDSTVEKENLIKKLDQMQCYYESLMLESEESQKQTVKELESLKNEHSSCLYSTSFLQNQIEKLHQEMNEQFMAFSEDRNSLESQNKELERRAVASETALNRVRWNYSIAVERLQKDLQLLSFQVLSMHETNENLAKQTFPDDDKHSDDEGSDEARIYNIKDGILTRINQENYQLNISGVQTNNELREINHKNSPPNGISTSVSCEYSGLPLMQRQSKEDVHVDGFGLYKTRQHAPNFTQVNNNLAADVSAETHVDEFPSRLSVGDAMLGIHRKSLYTEVDREHMKSLQRFEVLLADTEAEVLEMYLLNVNLKIFSDVLLGALHDVNGGVEQMKEKEFELAQDLQHTTEMKDSYALKMHKAVEYSRILMDDKAKCVSRCDDLSLKNQILEAKLQDVSYESTILSEKVAEYEKMFVEFKAYEKMYNTCIEERDKFKNLLNNEIQQKKCLETEMRSMNSDFKLRKEEFDKESSENDKMQTCLENILEQLGNLYACMMSCNEQINCSVLDGISVSHQLESGNYLSVFTSLEGATKKVLELHKENINLKEEREFFQSSQNNTELKYDNMKQQFESDINVVTEKLLMSNFLVEKLQVELQNAFEKLKISSDAEERTELRNKDLSSKLTTLEMKLQQAIEENRDLVNQLILLASIKEDLEKTQISLTHCMEEKRTLLMSIQSMNEVSTQMENEIFSLKENLELIQREMQTEKRIREELDNAVKNFSAQLEEKERELLSLYEGKTEARYLQDMILDLERTSIGYKHQLMKSEENQRSLESENSSLKVQVMELSNQLAELLDTSLASEIKVTFIRSHSCDRMQDFFAQLKTVERKLEKMTLKNEDLIASLEILVEKESQLIDENAKLSIVLQSLQSDYDIITQEKESLISFINKNNTEFEDMKARAATLEVDSDCQKKKYEDEICQLKNIVICYEEEVCNLRSSRDALEVTNMVLKSKLDEQHRKISSLEESEYQLRALQEDHNELSCKLSEMILKAEEYKNLSNHLRELKDKAEAECLQAREKKNQRSSHESLRIALVKEQYKSQIQELKNQLFVSKKYAEEMLLRLQNALDEVESRKKTEVSLVKKIEELSEQISNLECELDTSLTDRKELAKAFDRITDELECTVLNLKCCKEESLKLEKSLNKCNEEKLKLEDSLKECNEERTNARVELDLVKRLFENLALDGSVNHEGKINSDFPAITSIEQIMQDGSFEFSSVFQELLNYTDTNLEMDASIVNFANFSKYADIEVVLPTVDERSPSYLPLNSTASKESEGALDQEAKFADNIIDIADIEEHFKEQQKLMSGIGMLQKELEKLRNENLSSLIPLEDHQFLPSRQILERDLLQLDMANEQLGNIYPLFKELPESGKALERVLALELEFAETLQSKKKLDFHLQRCSSVELFDVMGNLQVVGGIKKLNNKNYNTWATCMESYLQGQDLWEVVGGSEATQPAEDANDILRKWKIKAGKTMFALKITIEEEMLEHIRDAKTLKEVWDIFATLFSKNNDTRLQLLENELLSIAQCDKTIAQYFHKVKLICREISELDPSAPIGEARIKRIIIHDLRPEYRGFIAAIQGWLTQPSLLEFENLLAGQEVMAKQMGGLSLKDEEEALYANKNKCNFKRHTGGSKKDGDKGKNYHGNGGSRPGGASKNYGDRKKFSGECYNCGKVGHMAKDCWSKKRFVQSNTATSNSKENSEDDWDAEALMATEEKDLALTTTLEQIDYKNDWIVDSGCSNHMTGDKEKLQNLSQYKGARMVVTTDNSRLPITHVGKTVITPRYNSSQVPLQDVYHVPGMKKNLLSVAQLTSSGHYVLFGPENVKVYRNLKISETLTMEGQRLESLYVMSAESAYIDKTRKSETAVIWHMRLGHVSYSKLNMMMQKSMLKGLPQLDIRTDTICAGCHKFDKKAIRCIFEGYDSQRKGWKCCDPTSERCYTSRNVVFDEASSWWTTEKEVLPESKDLEDKVQQKMREHIVQFQSGSDESGGPNDNDAEQRVAQSPWQTGIYQHPNEEERPNEVEELTSQSQLRRSTRTRRPNPKYANAAIVEEAVELETSFLKQHNNEAAVLQSFRDINELIKEMLESKTRYATVETELKEMHGRFSQLSLQFAEVEGERQKLSMTLKSRVPTRS</sequence>